<feature type="region of interest" description="Disordered" evidence="1">
    <location>
        <begin position="632"/>
        <end position="656"/>
    </location>
</feature>
<dbReference type="PROSITE" id="PS51722">
    <property type="entry name" value="G_TR_2"/>
    <property type="match status" value="1"/>
</dbReference>
<protein>
    <recommendedName>
        <fullName evidence="2">Tr-type G domain-containing protein</fullName>
    </recommendedName>
</protein>
<evidence type="ECO:0000313" key="3">
    <source>
        <dbReference type="EMBL" id="OAJ35827.1"/>
    </source>
</evidence>
<evidence type="ECO:0000259" key="2">
    <source>
        <dbReference type="PROSITE" id="PS51722"/>
    </source>
</evidence>
<feature type="compositionally biased region" description="Low complexity" evidence="1">
    <location>
        <begin position="633"/>
        <end position="656"/>
    </location>
</feature>
<evidence type="ECO:0000313" key="4">
    <source>
        <dbReference type="Proteomes" id="UP000077115"/>
    </source>
</evidence>
<feature type="region of interest" description="Disordered" evidence="1">
    <location>
        <begin position="588"/>
        <end position="618"/>
    </location>
</feature>
<sequence>MFKKSEVIGDITSSSSTLTCHAGKQTSFLSKSLEYGDMLPPEVEEGCIEYKLKLIDPTPERLQHLVTQLKWRLAEGSGEAIYEIGVSDDGTLVGLCQEEMDTSLSTLKKMGATLNADMSIARKQYVGKNRCVVEVLFKKALFDDHHFLEIRVAILGGLDAGKSSLLGVLTHSENDNGRGKSRLNLLRHPHEIESGRTSSVSHQIVGFDAQGKLINYASSNISTWNQICELSTKIVAFLDMCGHPKYQKTTISGLIGTAFDYSCLIVNSNASGLPDVAREHIGISVLLNIPVFVVMTKIDVASPNHLICTIQSLLALLKSPGVCKTPLIVQTKNDLVACVPNFVSARTVPIFLTSSVTGDNLDLLIEFLNILPRPPCSFEQYLNNEAEYQIEKVYSIPGVGCVVAGIMVSGRMHLSGSKPISCYLGPDRGKYIPVYVCSLHRQKCAVKHVQAGQIATCALLFQSSSLPASSAQTHVNKPNLCSFEIPETQSRIKHQNTITQPSANSWIDTPPAGFKLRRGQILVTTASFATLPESYWEFEVDMHVLYHSTCLTYGSQGTMYCGVLRQSAKVVDICPASPVICTNGILSSAPTSRAPTSSEFSAASQDDESIHSHHHGSHLASWDTNQASAIVPTFNSDNTSDNTNNATMTSSPSPTWSEWTDAMGGQVSAAWAQPTNLPLCKPKNRRNTSCSSRGSDGHTPLCVTGMPFQRGKRSSKTRRDSIVNLTNTVTSRLVTGDRGRVRFRFLHEPEWLVPGRTVFFCGTNRMKCVGKIIAVS</sequence>
<dbReference type="STRING" id="403673.A0A177W6W9"/>
<dbReference type="GO" id="GO:0005525">
    <property type="term" value="F:GTP binding"/>
    <property type="evidence" value="ECO:0007669"/>
    <property type="project" value="InterPro"/>
</dbReference>
<dbReference type="AlphaFoldDB" id="A0A177W6W9"/>
<dbReference type="SUPFAM" id="SSF52540">
    <property type="entry name" value="P-loop containing nucleoside triphosphate hydrolases"/>
    <property type="match status" value="1"/>
</dbReference>
<dbReference type="Gene3D" id="3.40.50.300">
    <property type="entry name" value="P-loop containing nucleotide triphosphate hydrolases"/>
    <property type="match status" value="1"/>
</dbReference>
<dbReference type="EMBL" id="DS022300">
    <property type="protein sequence ID" value="OAJ35827.1"/>
    <property type="molecule type" value="Genomic_DNA"/>
</dbReference>
<dbReference type="eggNOG" id="KOG1143">
    <property type="taxonomic scope" value="Eukaryota"/>
</dbReference>
<dbReference type="CDD" id="cd04165">
    <property type="entry name" value="GTPBP1_like"/>
    <property type="match status" value="1"/>
</dbReference>
<dbReference type="Proteomes" id="UP000077115">
    <property type="component" value="Unassembled WGS sequence"/>
</dbReference>
<reference evidence="3 4" key="2">
    <citation type="submission" date="2016-05" db="EMBL/GenBank/DDBJ databases">
        <title>Lineage-specific infection strategies underlie the spectrum of fungal disease in amphibians.</title>
        <authorList>
            <person name="Cuomo C.A."/>
            <person name="Farrer R.A."/>
            <person name="James T."/>
            <person name="Longcore J."/>
            <person name="Birren B."/>
        </authorList>
    </citation>
    <scope>NUCLEOTIDE SEQUENCE [LARGE SCALE GENOMIC DNA]</scope>
    <source>
        <strain evidence="3 4">JEL423</strain>
    </source>
</reference>
<proteinExistence type="predicted"/>
<dbReference type="VEuPathDB" id="FungiDB:BDEG_20060"/>
<dbReference type="Gene3D" id="2.40.30.10">
    <property type="entry name" value="Translation factors"/>
    <property type="match status" value="1"/>
</dbReference>
<dbReference type="InterPro" id="IPR050055">
    <property type="entry name" value="EF-Tu_GTPase"/>
</dbReference>
<feature type="compositionally biased region" description="Low complexity" evidence="1">
    <location>
        <begin position="588"/>
        <end position="598"/>
    </location>
</feature>
<dbReference type="GO" id="GO:0003746">
    <property type="term" value="F:translation elongation factor activity"/>
    <property type="evidence" value="ECO:0007669"/>
    <property type="project" value="TreeGrafter"/>
</dbReference>
<dbReference type="PANTHER" id="PTHR43721">
    <property type="entry name" value="ELONGATION FACTOR TU-RELATED"/>
    <property type="match status" value="1"/>
</dbReference>
<dbReference type="InterPro" id="IPR000795">
    <property type="entry name" value="T_Tr_GTP-bd_dom"/>
</dbReference>
<dbReference type="PANTHER" id="PTHR43721:SF9">
    <property type="entry name" value="GTP-BINDING PROTEIN 1"/>
    <property type="match status" value="1"/>
</dbReference>
<evidence type="ECO:0000256" key="1">
    <source>
        <dbReference type="SAM" id="MobiDB-lite"/>
    </source>
</evidence>
<gene>
    <name evidence="3" type="ORF">BDEG_20060</name>
</gene>
<dbReference type="Pfam" id="PF00009">
    <property type="entry name" value="GTP_EFTU"/>
    <property type="match status" value="1"/>
</dbReference>
<name>A0A177W6W9_BATDL</name>
<dbReference type="InterPro" id="IPR027417">
    <property type="entry name" value="P-loop_NTPase"/>
</dbReference>
<dbReference type="OrthoDB" id="248233at2759"/>
<accession>A0A177W6W9</accession>
<dbReference type="GO" id="GO:0003924">
    <property type="term" value="F:GTPase activity"/>
    <property type="evidence" value="ECO:0007669"/>
    <property type="project" value="InterPro"/>
</dbReference>
<feature type="domain" description="Tr-type G" evidence="2">
    <location>
        <begin position="147"/>
        <end position="375"/>
    </location>
</feature>
<reference evidence="3 4" key="1">
    <citation type="submission" date="2006-10" db="EMBL/GenBank/DDBJ databases">
        <title>The Genome Sequence of Batrachochytrium dendrobatidis JEL423.</title>
        <authorList>
            <consortium name="The Broad Institute Genome Sequencing Platform"/>
            <person name="Birren B."/>
            <person name="Lander E."/>
            <person name="Galagan J."/>
            <person name="Cuomo C."/>
            <person name="Devon K."/>
            <person name="Jaffe D."/>
            <person name="Butler J."/>
            <person name="Alvarez P."/>
            <person name="Gnerre S."/>
            <person name="Grabherr M."/>
            <person name="Kleber M."/>
            <person name="Mauceli E."/>
            <person name="Brockman W."/>
            <person name="Young S."/>
            <person name="LaButti K."/>
            <person name="Sykes S."/>
            <person name="DeCaprio D."/>
            <person name="Crawford M."/>
            <person name="Koehrsen M."/>
            <person name="Engels R."/>
            <person name="Montgomery P."/>
            <person name="Pearson M."/>
            <person name="Howarth C."/>
            <person name="Larson L."/>
            <person name="White J."/>
            <person name="O'Leary S."/>
            <person name="Kodira C."/>
            <person name="Zeng Q."/>
            <person name="Yandava C."/>
            <person name="Alvarado L."/>
            <person name="Longcore J."/>
            <person name="James T."/>
        </authorList>
    </citation>
    <scope>NUCLEOTIDE SEQUENCE [LARGE SCALE GENOMIC DNA]</scope>
    <source>
        <strain evidence="3 4">JEL423</strain>
    </source>
</reference>
<organism evidence="3 4">
    <name type="scientific">Batrachochytrium dendrobatidis (strain JEL423)</name>
    <dbReference type="NCBI Taxonomy" id="403673"/>
    <lineage>
        <taxon>Eukaryota</taxon>
        <taxon>Fungi</taxon>
        <taxon>Fungi incertae sedis</taxon>
        <taxon>Chytridiomycota</taxon>
        <taxon>Chytridiomycota incertae sedis</taxon>
        <taxon>Chytridiomycetes</taxon>
        <taxon>Rhizophydiales</taxon>
        <taxon>Rhizophydiales incertae sedis</taxon>
        <taxon>Batrachochytrium</taxon>
    </lineage>
</organism>
<dbReference type="InterPro" id="IPR035531">
    <property type="entry name" value="GTPBP1-like"/>
</dbReference>